<dbReference type="EMBL" id="AKWN02000150">
    <property type="protein sequence ID" value="EMP08272.1"/>
    <property type="molecule type" value="Genomic_DNA"/>
</dbReference>
<protein>
    <submittedName>
        <fullName evidence="2">Uncharacterized protein</fullName>
    </submittedName>
</protein>
<dbReference type="AlphaFoldDB" id="M6ZVD5"/>
<dbReference type="Proteomes" id="UP000012117">
    <property type="component" value="Unassembled WGS sequence"/>
</dbReference>
<feature type="compositionally biased region" description="Basic and acidic residues" evidence="1">
    <location>
        <begin position="119"/>
        <end position="129"/>
    </location>
</feature>
<gene>
    <name evidence="2" type="ORF">LEP1GSC124_2082</name>
</gene>
<proteinExistence type="predicted"/>
<feature type="region of interest" description="Disordered" evidence="1">
    <location>
        <begin position="119"/>
        <end position="164"/>
    </location>
</feature>
<feature type="compositionally biased region" description="Basic and acidic residues" evidence="1">
    <location>
        <begin position="153"/>
        <end position="163"/>
    </location>
</feature>
<reference evidence="2 3" key="1">
    <citation type="submission" date="2013-01" db="EMBL/GenBank/DDBJ databases">
        <authorList>
            <person name="Harkins D.M."/>
            <person name="Durkin A.S."/>
            <person name="Brinkac L.M."/>
            <person name="Haft D.H."/>
            <person name="Selengut J.D."/>
            <person name="Sanka R."/>
            <person name="DePew J."/>
            <person name="Purushe J."/>
            <person name="Picardeau M."/>
            <person name="Werts C."/>
            <person name="Goarant C."/>
            <person name="Vinetz J.M."/>
            <person name="Sutton G.G."/>
            <person name="Nierman W.C."/>
            <person name="Fouts D.E."/>
        </authorList>
    </citation>
    <scope>NUCLEOTIDE SEQUENCE [LARGE SCALE GENOMIC DNA]</scope>
    <source>
        <strain evidence="2 3">200701872</strain>
    </source>
</reference>
<evidence type="ECO:0000313" key="3">
    <source>
        <dbReference type="Proteomes" id="UP000012117"/>
    </source>
</evidence>
<evidence type="ECO:0000256" key="1">
    <source>
        <dbReference type="SAM" id="MobiDB-lite"/>
    </source>
</evidence>
<dbReference type="NCBIfam" id="NF047524">
    <property type="entry name" value="LIC_10461_domain"/>
    <property type="match status" value="1"/>
</dbReference>
<organism evidence="2 3">
    <name type="scientific">Leptospira interrogans serovar Pyrogenes str. 200701872</name>
    <dbReference type="NCBI Taxonomy" id="1193029"/>
    <lineage>
        <taxon>Bacteria</taxon>
        <taxon>Pseudomonadati</taxon>
        <taxon>Spirochaetota</taxon>
        <taxon>Spirochaetia</taxon>
        <taxon>Leptospirales</taxon>
        <taxon>Leptospiraceae</taxon>
        <taxon>Leptospira</taxon>
    </lineage>
</organism>
<accession>M6ZVD5</accession>
<sequence length="192" mass="21970">MLSLIKILGFSFTICFFMNCHSTVIIHKENSKPLSSIYAPPPPEKRNKQSNTFFGIYSLSDSEEASCQDNPGEVKMVRTIPDTMIHFFAGPFYTSRTVEVYCPLAKEEEKKNEVVKTIPKENQDGKEAVKPNSSPVPDRPKPKDQFEAQEMSENTKEPKENQNRKRITYSIHNFRNGLSSYLENLILLGKNF</sequence>
<evidence type="ECO:0000313" key="2">
    <source>
        <dbReference type="EMBL" id="EMP08272.1"/>
    </source>
</evidence>
<name>M6ZVD5_LEPIR</name>
<dbReference type="BioCyc" id="LINT1193029:G11R4-1561-MONOMER"/>
<comment type="caution">
    <text evidence="2">The sequence shown here is derived from an EMBL/GenBank/DDBJ whole genome shotgun (WGS) entry which is preliminary data.</text>
</comment>